<proteinExistence type="predicted"/>
<evidence type="ECO:0000313" key="1">
    <source>
        <dbReference type="EMBL" id="QJA71131.1"/>
    </source>
</evidence>
<sequence>MNLCKKIDGKYYCIAKTYAQQTKCSASKMMPYDDPCFYGAPMDICNIGDLIESDQKTLDQEGSY</sequence>
<dbReference type="EMBL" id="MT141848">
    <property type="protein sequence ID" value="QJA71131.1"/>
    <property type="molecule type" value="Genomic_DNA"/>
</dbReference>
<protein>
    <submittedName>
        <fullName evidence="1">Uncharacterized protein</fullName>
    </submittedName>
</protein>
<reference evidence="1" key="1">
    <citation type="submission" date="2020-03" db="EMBL/GenBank/DDBJ databases">
        <title>The deep terrestrial virosphere.</title>
        <authorList>
            <person name="Holmfeldt K."/>
            <person name="Nilsson E."/>
            <person name="Simone D."/>
            <person name="Lopez-Fernandez M."/>
            <person name="Wu X."/>
            <person name="de Brujin I."/>
            <person name="Lundin D."/>
            <person name="Andersson A."/>
            <person name="Bertilsson S."/>
            <person name="Dopson M."/>
        </authorList>
    </citation>
    <scope>NUCLEOTIDE SEQUENCE</scope>
    <source>
        <strain evidence="1">MM415A03362</strain>
    </source>
</reference>
<gene>
    <name evidence="1" type="ORF">MM415A03362_0009</name>
</gene>
<organism evidence="1">
    <name type="scientific">viral metagenome</name>
    <dbReference type="NCBI Taxonomy" id="1070528"/>
    <lineage>
        <taxon>unclassified sequences</taxon>
        <taxon>metagenomes</taxon>
        <taxon>organismal metagenomes</taxon>
    </lineage>
</organism>
<dbReference type="AlphaFoldDB" id="A0A6M3JPV9"/>
<name>A0A6M3JPV9_9ZZZZ</name>
<accession>A0A6M3JPV9</accession>